<proteinExistence type="predicted"/>
<evidence type="ECO:0000313" key="2">
    <source>
        <dbReference type="EMBL" id="SLN62280.1"/>
    </source>
</evidence>
<evidence type="ECO:0000256" key="1">
    <source>
        <dbReference type="SAM" id="SignalP"/>
    </source>
</evidence>
<evidence type="ECO:0000313" key="3">
    <source>
        <dbReference type="Proteomes" id="UP000193207"/>
    </source>
</evidence>
<organism evidence="2 3">
    <name type="scientific">Roseovarius halotolerans</name>
    <dbReference type="NCBI Taxonomy" id="505353"/>
    <lineage>
        <taxon>Bacteria</taxon>
        <taxon>Pseudomonadati</taxon>
        <taxon>Pseudomonadota</taxon>
        <taxon>Alphaproteobacteria</taxon>
        <taxon>Rhodobacterales</taxon>
        <taxon>Roseobacteraceae</taxon>
        <taxon>Roseovarius</taxon>
    </lineage>
</organism>
<feature type="signal peptide" evidence="1">
    <location>
        <begin position="1"/>
        <end position="22"/>
    </location>
</feature>
<reference evidence="2 3" key="1">
    <citation type="submission" date="2017-03" db="EMBL/GenBank/DDBJ databases">
        <authorList>
            <person name="Afonso C.L."/>
            <person name="Miller P.J."/>
            <person name="Scott M.A."/>
            <person name="Spackman E."/>
            <person name="Goraichik I."/>
            <person name="Dimitrov K.M."/>
            <person name="Suarez D.L."/>
            <person name="Swayne D.E."/>
        </authorList>
    </citation>
    <scope>NUCLEOTIDE SEQUENCE [LARGE SCALE GENOMIC DNA]</scope>
    <source>
        <strain evidence="2 3">CECT 8110</strain>
    </source>
</reference>
<protein>
    <submittedName>
        <fullName evidence="2">Uncharacterized protein</fullName>
    </submittedName>
</protein>
<dbReference type="AlphaFoldDB" id="A0A1X6ZUU8"/>
<name>A0A1X6ZUU8_9RHOB</name>
<keyword evidence="1" id="KW-0732">Signal</keyword>
<dbReference type="OrthoDB" id="6088067at2"/>
<keyword evidence="3" id="KW-1185">Reference proteome</keyword>
<dbReference type="EMBL" id="FWFU01000004">
    <property type="protein sequence ID" value="SLN62280.1"/>
    <property type="molecule type" value="Genomic_DNA"/>
</dbReference>
<gene>
    <name evidence="2" type="ORF">ROH8110_03513</name>
</gene>
<dbReference type="Proteomes" id="UP000193207">
    <property type="component" value="Unassembled WGS sequence"/>
</dbReference>
<sequence length="151" mass="15789">MHPRLVLPFCAAVVLSTAPALAADPVAAILDAARAGCASYENGRFDAGDAVTSIDLTGDGVPDHVVDESRFTCSSAASMYCGSGGCMLHAVVGQDSWRFQAEAWRVIDWDGQPIILIARDGGWCGGTGAQICYEAVSWSHGDMLSVMAPPQ</sequence>
<accession>A0A1X6ZUU8</accession>
<dbReference type="RefSeq" id="WP_085819019.1">
    <property type="nucleotide sequence ID" value="NZ_FWFU01000004.1"/>
</dbReference>
<feature type="chain" id="PRO_5011987523" evidence="1">
    <location>
        <begin position="23"/>
        <end position="151"/>
    </location>
</feature>